<dbReference type="InterPro" id="IPR011992">
    <property type="entry name" value="EF-hand-dom_pair"/>
</dbReference>
<keyword evidence="3 5" id="KW-0442">Lipid degradation</keyword>
<dbReference type="GO" id="GO:0016042">
    <property type="term" value="P:lipid catabolic process"/>
    <property type="evidence" value="ECO:0007669"/>
    <property type="project" value="UniProtKB-KW"/>
</dbReference>
<dbReference type="SMART" id="SM00149">
    <property type="entry name" value="PLCYc"/>
    <property type="match status" value="1"/>
</dbReference>
<dbReference type="Gene3D" id="1.10.238.10">
    <property type="entry name" value="EF-hand"/>
    <property type="match status" value="1"/>
</dbReference>
<dbReference type="Gene3D" id="3.20.20.190">
    <property type="entry name" value="Phosphatidylinositol (PI) phosphodiesterase"/>
    <property type="match status" value="1"/>
</dbReference>
<feature type="domain" description="EF-hand" evidence="7">
    <location>
        <begin position="114"/>
        <end position="149"/>
    </location>
</feature>
<dbReference type="PANTHER" id="PTHR10336">
    <property type="entry name" value="PHOSPHOINOSITIDE-SPECIFIC PHOSPHOLIPASE C FAMILY PROTEIN"/>
    <property type="match status" value="1"/>
</dbReference>
<dbReference type="EMBL" id="JANAWD010000638">
    <property type="protein sequence ID" value="KAJ3477043.1"/>
    <property type="molecule type" value="Genomic_DNA"/>
</dbReference>
<comment type="caution">
    <text evidence="8">The sequence shown here is derived from an EMBL/GenBank/DDBJ whole genome shotgun (WGS) entry which is preliminary data.</text>
</comment>
<reference evidence="8" key="1">
    <citation type="submission" date="2022-07" db="EMBL/GenBank/DDBJ databases">
        <title>Genome Sequence of Physisporinus lineatus.</title>
        <authorList>
            <person name="Buettner E."/>
        </authorList>
    </citation>
    <scope>NUCLEOTIDE SEQUENCE</scope>
    <source>
        <strain evidence="8">VT162</strain>
    </source>
</reference>
<evidence type="ECO:0000256" key="1">
    <source>
        <dbReference type="ARBA" id="ARBA00012368"/>
    </source>
</evidence>
<accession>A0AAD5UY58</accession>
<evidence type="ECO:0000313" key="8">
    <source>
        <dbReference type="EMBL" id="KAJ3477043.1"/>
    </source>
</evidence>
<dbReference type="GO" id="GO:0004435">
    <property type="term" value="F:phosphatidylinositol-4,5-bisphosphate phospholipase C activity"/>
    <property type="evidence" value="ECO:0007669"/>
    <property type="project" value="UniProtKB-EC"/>
</dbReference>
<dbReference type="SMART" id="SM00148">
    <property type="entry name" value="PLCXc"/>
    <property type="match status" value="1"/>
</dbReference>
<dbReference type="SUPFAM" id="SSF47473">
    <property type="entry name" value="EF-hand"/>
    <property type="match status" value="1"/>
</dbReference>
<gene>
    <name evidence="8" type="ORF">NLI96_g10735</name>
</gene>
<evidence type="ECO:0000256" key="3">
    <source>
        <dbReference type="ARBA" id="ARBA00022963"/>
    </source>
</evidence>
<dbReference type="Pfam" id="PF00387">
    <property type="entry name" value="PI-PLC-Y"/>
    <property type="match status" value="1"/>
</dbReference>
<dbReference type="SUPFAM" id="SSF51695">
    <property type="entry name" value="PLC-like phosphodiesterases"/>
    <property type="match status" value="1"/>
</dbReference>
<evidence type="ECO:0000259" key="6">
    <source>
        <dbReference type="PROSITE" id="PS50008"/>
    </source>
</evidence>
<comment type="catalytic activity">
    <reaction evidence="5">
        <text>a 1,2-diacyl-sn-glycero-3-phospho-(1D-myo-inositol-4,5-bisphosphate) + H2O = 1D-myo-inositol 1,4,5-trisphosphate + a 1,2-diacyl-sn-glycerol + H(+)</text>
        <dbReference type="Rhea" id="RHEA:33179"/>
        <dbReference type="ChEBI" id="CHEBI:15377"/>
        <dbReference type="ChEBI" id="CHEBI:15378"/>
        <dbReference type="ChEBI" id="CHEBI:17815"/>
        <dbReference type="ChEBI" id="CHEBI:58456"/>
        <dbReference type="ChEBI" id="CHEBI:203600"/>
        <dbReference type="EC" id="3.1.4.11"/>
    </reaction>
</comment>
<feature type="domain" description="PI-PLC Y-box" evidence="6">
    <location>
        <begin position="510"/>
        <end position="576"/>
    </location>
</feature>
<dbReference type="AlphaFoldDB" id="A0AAD5UY58"/>
<dbReference type="InterPro" id="IPR001711">
    <property type="entry name" value="PLipase_C_Pinositol-sp_Y"/>
</dbReference>
<evidence type="ECO:0000259" key="7">
    <source>
        <dbReference type="PROSITE" id="PS50222"/>
    </source>
</evidence>
<dbReference type="Pfam" id="PF00388">
    <property type="entry name" value="PI-PLC-X"/>
    <property type="match status" value="1"/>
</dbReference>
<dbReference type="PROSITE" id="PS50222">
    <property type="entry name" value="EF_HAND_2"/>
    <property type="match status" value="1"/>
</dbReference>
<keyword evidence="2 5" id="KW-0378">Hydrolase</keyword>
<proteinExistence type="predicted"/>
<dbReference type="EC" id="3.1.4.11" evidence="1 5"/>
<dbReference type="InterPro" id="IPR002048">
    <property type="entry name" value="EF_hand_dom"/>
</dbReference>
<evidence type="ECO:0000256" key="5">
    <source>
        <dbReference type="RuleBase" id="RU361133"/>
    </source>
</evidence>
<evidence type="ECO:0000256" key="2">
    <source>
        <dbReference type="ARBA" id="ARBA00022801"/>
    </source>
</evidence>
<sequence>MIQELRSGVDARYYCELFQLPRDFEKRWFIISYISDGKHKMLHLVTETEDMFQIWDGTLRKLYTFYQSSMNRSDGIGMRRAVLERRLWEEATRGANQLDFDHVEKYCRRLNLALDREELLRSFQVVDTNCRGYLDLADFRRLVKLLNPRSEIDQLYQQVTKNSGGRLDYPCFEQFMRQDQKSLLSDAELRVLFVRYASASTDASDIPPPSCQGLPQHATRNAHKTPESPAAVATPEFVTLESPVDHKRPLTPPGLWKTGVIPFKAFTAFLMSLDNAAFSDHHGKMNHDMTRPLPEYFISSSHNTYLMGHQLIGKSSIEAYIRALLHSCRCIELDIHNGNEEPMIYHGRTLTSRVSLRDVCKVIAKYAFANSPYPIIISADIYCGLAQQAMTASLMKEEFGDALARNLYVIQEGIQQNKLSDETESYLTKASSADTNTKETVNQRWKKAVARAFDRSSTSRIRLPKIENASVNPNPQPRATSVKMSFELVALLVYTVGIIYRGIMEYPPEHLFSLSENAVKQFSAQSETMLDLIRHSRTHLVRTYPKGTRFASTNFEPHQHWAAGAQLVALNWQTMG</sequence>
<dbReference type="GO" id="GO:0048015">
    <property type="term" value="P:phosphatidylinositol-mediated signaling"/>
    <property type="evidence" value="ECO:0007669"/>
    <property type="project" value="TreeGrafter"/>
</dbReference>
<dbReference type="GO" id="GO:0051209">
    <property type="term" value="P:release of sequestered calcium ion into cytosol"/>
    <property type="evidence" value="ECO:0007669"/>
    <property type="project" value="TreeGrafter"/>
</dbReference>
<protein>
    <recommendedName>
        <fullName evidence="1 5">Phosphoinositide phospholipase C</fullName>
        <ecNumber evidence="1 5">3.1.4.11</ecNumber>
    </recommendedName>
</protein>
<dbReference type="Proteomes" id="UP001212997">
    <property type="component" value="Unassembled WGS sequence"/>
</dbReference>
<evidence type="ECO:0000313" key="9">
    <source>
        <dbReference type="Proteomes" id="UP001212997"/>
    </source>
</evidence>
<dbReference type="InterPro" id="IPR017946">
    <property type="entry name" value="PLC-like_Pdiesterase_TIM-brl"/>
</dbReference>
<evidence type="ECO:0000256" key="4">
    <source>
        <dbReference type="ARBA" id="ARBA00023098"/>
    </source>
</evidence>
<dbReference type="InterPro" id="IPR000909">
    <property type="entry name" value="PLipase_C_PInositol-sp_X_dom"/>
</dbReference>
<dbReference type="GO" id="GO:0005509">
    <property type="term" value="F:calcium ion binding"/>
    <property type="evidence" value="ECO:0007669"/>
    <property type="project" value="InterPro"/>
</dbReference>
<dbReference type="PROSITE" id="PS50008">
    <property type="entry name" value="PIPLC_Y_DOMAIN"/>
    <property type="match status" value="1"/>
</dbReference>
<dbReference type="PROSITE" id="PS50007">
    <property type="entry name" value="PIPLC_X_DOMAIN"/>
    <property type="match status" value="1"/>
</dbReference>
<keyword evidence="9" id="KW-1185">Reference proteome</keyword>
<organism evidence="8 9">
    <name type="scientific">Meripilus lineatus</name>
    <dbReference type="NCBI Taxonomy" id="2056292"/>
    <lineage>
        <taxon>Eukaryota</taxon>
        <taxon>Fungi</taxon>
        <taxon>Dikarya</taxon>
        <taxon>Basidiomycota</taxon>
        <taxon>Agaricomycotina</taxon>
        <taxon>Agaricomycetes</taxon>
        <taxon>Polyporales</taxon>
        <taxon>Meripilaceae</taxon>
        <taxon>Meripilus</taxon>
    </lineage>
</organism>
<dbReference type="InterPro" id="IPR001192">
    <property type="entry name" value="PI-PLC_fam"/>
</dbReference>
<dbReference type="PRINTS" id="PR00390">
    <property type="entry name" value="PHPHLIPASEC"/>
</dbReference>
<name>A0AAD5UY58_9APHY</name>
<dbReference type="PANTHER" id="PTHR10336:SF36">
    <property type="entry name" value="1-PHOSPHATIDYLINOSITOL 4,5-BISPHOSPHATE PHOSPHODIESTERASE BETA-4"/>
    <property type="match status" value="1"/>
</dbReference>
<keyword evidence="4 5" id="KW-0443">Lipid metabolism</keyword>